<dbReference type="AlphaFoldDB" id="A0A1G8WMX7"/>
<evidence type="ECO:0000313" key="1">
    <source>
        <dbReference type="EMBL" id="SDJ79511.1"/>
    </source>
</evidence>
<dbReference type="RefSeq" id="WP_090005360.1">
    <property type="nucleotide sequence ID" value="NZ_FNET01000003.1"/>
</dbReference>
<reference evidence="2" key="1">
    <citation type="submission" date="2016-10" db="EMBL/GenBank/DDBJ databases">
        <authorList>
            <person name="Varghese N."/>
            <person name="Submissions S."/>
        </authorList>
    </citation>
    <scope>NUCLEOTIDE SEQUENCE [LARGE SCALE GENOMIC DNA]</scope>
    <source>
        <strain evidence="2">DSM 44796</strain>
    </source>
</reference>
<evidence type="ECO:0000313" key="2">
    <source>
        <dbReference type="Proteomes" id="UP000199682"/>
    </source>
</evidence>
<accession>A0A1G8WMX7</accession>
<sequence length="168" mass="19771">MGQYAYFALVGQWDTVKNPFTVVRTGGEHDEVFSTRLRWEQTDLLQRTDSMRGYDDVVPISEKEGKRFETIQAKRVEEEERSWKNRSYFAIVSRSDTVDNPYTVVRSGGEYDQFFGVRLTWLRTDLLYRIDSGREYYDAVPISAEDGKRFEAIQAKRVEEELRRQAES</sequence>
<protein>
    <submittedName>
        <fullName evidence="1">Uncharacterized protein</fullName>
    </submittedName>
</protein>
<dbReference type="Proteomes" id="UP000199682">
    <property type="component" value="Unassembled WGS sequence"/>
</dbReference>
<organism evidence="1 2">
    <name type="scientific">Lentzea albidocapillata subsp. violacea</name>
    <dbReference type="NCBI Taxonomy" id="128104"/>
    <lineage>
        <taxon>Bacteria</taxon>
        <taxon>Bacillati</taxon>
        <taxon>Actinomycetota</taxon>
        <taxon>Actinomycetes</taxon>
        <taxon>Pseudonocardiales</taxon>
        <taxon>Pseudonocardiaceae</taxon>
        <taxon>Lentzea</taxon>
    </lineage>
</organism>
<proteinExistence type="predicted"/>
<name>A0A1G8WMX7_9PSEU</name>
<gene>
    <name evidence="1" type="ORF">SAMN04488074_103240</name>
</gene>
<dbReference type="EMBL" id="FNET01000003">
    <property type="protein sequence ID" value="SDJ79511.1"/>
    <property type="molecule type" value="Genomic_DNA"/>
</dbReference>